<feature type="region of interest" description="Disordered" evidence="1">
    <location>
        <begin position="70"/>
        <end position="96"/>
    </location>
</feature>
<keyword evidence="3" id="KW-1185">Reference proteome</keyword>
<feature type="compositionally biased region" description="Basic and acidic residues" evidence="1">
    <location>
        <begin position="74"/>
        <end position="88"/>
    </location>
</feature>
<organism evidence="2 3">
    <name type="scientific">Rhizophagus irregularis</name>
    <dbReference type="NCBI Taxonomy" id="588596"/>
    <lineage>
        <taxon>Eukaryota</taxon>
        <taxon>Fungi</taxon>
        <taxon>Fungi incertae sedis</taxon>
        <taxon>Mucoromycota</taxon>
        <taxon>Glomeromycotina</taxon>
        <taxon>Glomeromycetes</taxon>
        <taxon>Glomerales</taxon>
        <taxon>Glomeraceae</taxon>
        <taxon>Rhizophagus</taxon>
    </lineage>
</organism>
<dbReference type="Proteomes" id="UP000234323">
    <property type="component" value="Unassembled WGS sequence"/>
</dbReference>
<evidence type="ECO:0000313" key="3">
    <source>
        <dbReference type="Proteomes" id="UP000234323"/>
    </source>
</evidence>
<accession>A0A2I1G7Q9</accession>
<proteinExistence type="predicted"/>
<protein>
    <submittedName>
        <fullName evidence="2">Uncharacterized protein</fullName>
    </submittedName>
</protein>
<dbReference type="VEuPathDB" id="FungiDB:RhiirA1_456014"/>
<name>A0A2I1G7Q9_9GLOM</name>
<evidence type="ECO:0000256" key="1">
    <source>
        <dbReference type="SAM" id="MobiDB-lite"/>
    </source>
</evidence>
<evidence type="ECO:0000313" key="2">
    <source>
        <dbReference type="EMBL" id="PKY42665.1"/>
    </source>
</evidence>
<comment type="caution">
    <text evidence="2">The sequence shown here is derived from an EMBL/GenBank/DDBJ whole genome shotgun (WGS) entry which is preliminary data.</text>
</comment>
<dbReference type="VEuPathDB" id="FungiDB:FUN_018956"/>
<sequence length="96" mass="11268">MSKSMTVQPKIWISLVEVKWEDFMKGFAQVSMQMESSLTGHKHKANQIDNEQECTNQSRKGPRLYCMAIRRGTKTNEDSQRRDRDLKRLSHQVILD</sequence>
<dbReference type="EMBL" id="LLXI01000209">
    <property type="protein sequence ID" value="PKY42665.1"/>
    <property type="molecule type" value="Genomic_DNA"/>
</dbReference>
<dbReference type="AlphaFoldDB" id="A0A2I1G7Q9"/>
<gene>
    <name evidence="2" type="ORF">RhiirA4_540565</name>
</gene>
<reference evidence="2 3" key="1">
    <citation type="submission" date="2015-10" db="EMBL/GenBank/DDBJ databases">
        <title>Genome analyses suggest a sexual origin of heterokaryosis in a supposedly ancient asexual fungus.</title>
        <authorList>
            <person name="Ropars J."/>
            <person name="Sedzielewska K."/>
            <person name="Noel J."/>
            <person name="Charron P."/>
            <person name="Farinelli L."/>
            <person name="Marton T."/>
            <person name="Kruger M."/>
            <person name="Pelin A."/>
            <person name="Brachmann A."/>
            <person name="Corradi N."/>
        </authorList>
    </citation>
    <scope>NUCLEOTIDE SEQUENCE [LARGE SCALE GENOMIC DNA]</scope>
    <source>
        <strain evidence="2 3">A4</strain>
    </source>
</reference>